<evidence type="ECO:0000313" key="3">
    <source>
        <dbReference type="Proteomes" id="UP000053424"/>
    </source>
</evidence>
<reference evidence="3" key="2">
    <citation type="submission" date="2015-01" db="EMBL/GenBank/DDBJ databases">
        <title>Evolutionary Origins and Diversification of the Mycorrhizal Mutualists.</title>
        <authorList>
            <consortium name="DOE Joint Genome Institute"/>
            <consortium name="Mycorrhizal Genomics Consortium"/>
            <person name="Kohler A."/>
            <person name="Kuo A."/>
            <person name="Nagy L.G."/>
            <person name="Floudas D."/>
            <person name="Copeland A."/>
            <person name="Barry K.W."/>
            <person name="Cichocki N."/>
            <person name="Veneault-Fourrey C."/>
            <person name="LaButti K."/>
            <person name="Lindquist E.A."/>
            <person name="Lipzen A."/>
            <person name="Lundell T."/>
            <person name="Morin E."/>
            <person name="Murat C."/>
            <person name="Riley R."/>
            <person name="Ohm R."/>
            <person name="Sun H."/>
            <person name="Tunlid A."/>
            <person name="Henrissat B."/>
            <person name="Grigoriev I.V."/>
            <person name="Hibbett D.S."/>
            <person name="Martin F."/>
        </authorList>
    </citation>
    <scope>NUCLEOTIDE SEQUENCE [LARGE SCALE GENOMIC DNA]</scope>
    <source>
        <strain evidence="3">h7</strain>
    </source>
</reference>
<feature type="region of interest" description="Disordered" evidence="1">
    <location>
        <begin position="38"/>
        <end position="82"/>
    </location>
</feature>
<dbReference type="Proteomes" id="UP000053424">
    <property type="component" value="Unassembled WGS sequence"/>
</dbReference>
<evidence type="ECO:0000313" key="2">
    <source>
        <dbReference type="EMBL" id="KIM48801.1"/>
    </source>
</evidence>
<keyword evidence="3" id="KW-1185">Reference proteome</keyword>
<dbReference type="OrthoDB" id="3258136at2759"/>
<evidence type="ECO:0000256" key="1">
    <source>
        <dbReference type="SAM" id="MobiDB-lite"/>
    </source>
</evidence>
<feature type="region of interest" description="Disordered" evidence="1">
    <location>
        <begin position="203"/>
        <end position="223"/>
    </location>
</feature>
<proteinExistence type="predicted"/>
<organism evidence="2 3">
    <name type="scientific">Hebeloma cylindrosporum</name>
    <dbReference type="NCBI Taxonomy" id="76867"/>
    <lineage>
        <taxon>Eukaryota</taxon>
        <taxon>Fungi</taxon>
        <taxon>Dikarya</taxon>
        <taxon>Basidiomycota</taxon>
        <taxon>Agaricomycotina</taxon>
        <taxon>Agaricomycetes</taxon>
        <taxon>Agaricomycetidae</taxon>
        <taxon>Agaricales</taxon>
        <taxon>Agaricineae</taxon>
        <taxon>Hymenogastraceae</taxon>
        <taxon>Hebeloma</taxon>
    </lineage>
</organism>
<name>A0A0C3CY87_HEBCY</name>
<dbReference type="STRING" id="686832.A0A0C3CY87"/>
<feature type="compositionally biased region" description="Low complexity" evidence="1">
    <location>
        <begin position="203"/>
        <end position="220"/>
    </location>
</feature>
<gene>
    <name evidence="2" type="ORF">M413DRAFT_437976</name>
</gene>
<reference evidence="2 3" key="1">
    <citation type="submission" date="2014-04" db="EMBL/GenBank/DDBJ databases">
        <authorList>
            <consortium name="DOE Joint Genome Institute"/>
            <person name="Kuo A."/>
            <person name="Gay G."/>
            <person name="Dore J."/>
            <person name="Kohler A."/>
            <person name="Nagy L.G."/>
            <person name="Floudas D."/>
            <person name="Copeland A."/>
            <person name="Barry K.W."/>
            <person name="Cichocki N."/>
            <person name="Veneault-Fourrey C."/>
            <person name="LaButti K."/>
            <person name="Lindquist E.A."/>
            <person name="Lipzen A."/>
            <person name="Lundell T."/>
            <person name="Morin E."/>
            <person name="Murat C."/>
            <person name="Sun H."/>
            <person name="Tunlid A."/>
            <person name="Henrissat B."/>
            <person name="Grigoriev I.V."/>
            <person name="Hibbett D.S."/>
            <person name="Martin F."/>
            <person name="Nordberg H.P."/>
            <person name="Cantor M.N."/>
            <person name="Hua S.X."/>
        </authorList>
    </citation>
    <scope>NUCLEOTIDE SEQUENCE [LARGE SCALE GENOMIC DNA]</scope>
    <source>
        <strain evidence="3">h7</strain>
    </source>
</reference>
<protein>
    <submittedName>
        <fullName evidence="2">Uncharacterized protein</fullName>
    </submittedName>
</protein>
<dbReference type="AlphaFoldDB" id="A0A0C3CY87"/>
<sequence length="303" mass="33327">MLLKFTTPDMLNTSLVDVSTGERAYDIVTMLLPPAEIPEEQKPSSVVSSALPPSSVASSSKCVSNASSSPKQPLPPPEPECDLNPEWRRTTVTDAAGDVVASVTWNGRRPKIVIGDEKVGALTDLFGSSTVRFMPKILAIPTRFDTEYVWTATADSLTLFDYDTDTVKGSFHYNAIRIPSPSKSPKLKLSSPSWYKLPSFSTTQFSPTSSASSISCTSSSEPGAKIPKSTFISTRLPGVGSNYLEFGSHPLAPDVEIILSFLMMEILRRGRFSLTPYTFDKPKLWQFKEAKDSFLRRLRRNTV</sequence>
<dbReference type="EMBL" id="KN831768">
    <property type="protein sequence ID" value="KIM48801.1"/>
    <property type="molecule type" value="Genomic_DNA"/>
</dbReference>
<dbReference type="HOGENOM" id="CLU_079946_0_0_1"/>
<accession>A0A0C3CY87</accession>
<feature type="compositionally biased region" description="Low complexity" evidence="1">
    <location>
        <begin position="43"/>
        <end position="71"/>
    </location>
</feature>